<feature type="transmembrane region" description="Helical" evidence="6">
    <location>
        <begin position="352"/>
        <end position="371"/>
    </location>
</feature>
<feature type="transmembrane region" description="Helical" evidence="6">
    <location>
        <begin position="121"/>
        <end position="146"/>
    </location>
</feature>
<dbReference type="PANTHER" id="PTHR43243">
    <property type="entry name" value="INNER MEMBRANE TRANSPORTER YGJI-RELATED"/>
    <property type="match status" value="1"/>
</dbReference>
<dbReference type="Proteomes" id="UP000254720">
    <property type="component" value="Unassembled WGS sequence"/>
</dbReference>
<organism evidence="8 9">
    <name type="scientific">Aquicella lusitana</name>
    <dbReference type="NCBI Taxonomy" id="254246"/>
    <lineage>
        <taxon>Bacteria</taxon>
        <taxon>Pseudomonadati</taxon>
        <taxon>Pseudomonadota</taxon>
        <taxon>Gammaproteobacteria</taxon>
        <taxon>Legionellales</taxon>
        <taxon>Coxiellaceae</taxon>
        <taxon>Aquicella</taxon>
    </lineage>
</organism>
<gene>
    <name evidence="8" type="ORF">C8D86_11622</name>
</gene>
<keyword evidence="9" id="KW-1185">Reference proteome</keyword>
<dbReference type="GO" id="GO:0016020">
    <property type="term" value="C:membrane"/>
    <property type="evidence" value="ECO:0007669"/>
    <property type="project" value="UniProtKB-SubCell"/>
</dbReference>
<evidence type="ECO:0000256" key="6">
    <source>
        <dbReference type="SAM" id="Phobius"/>
    </source>
</evidence>
<dbReference type="InterPro" id="IPR004841">
    <property type="entry name" value="AA-permease/SLC12A_dom"/>
</dbReference>
<keyword evidence="4 6" id="KW-1133">Transmembrane helix</keyword>
<evidence type="ECO:0000256" key="3">
    <source>
        <dbReference type="ARBA" id="ARBA00022692"/>
    </source>
</evidence>
<name>A0A370GE44_9COXI</name>
<dbReference type="Gene3D" id="1.20.1740.10">
    <property type="entry name" value="Amino acid/polyamine transporter I"/>
    <property type="match status" value="1"/>
</dbReference>
<dbReference type="AlphaFoldDB" id="A0A370GE44"/>
<feature type="transmembrane region" description="Helical" evidence="6">
    <location>
        <begin position="274"/>
        <end position="298"/>
    </location>
</feature>
<sequence length="405" mass="43741">MDDNNTESVSLKRSLSFALVTFYGLGTILGAGIYALVGKVAGHAGIFTPLAFLLASFIAFLTAISYAELSSRFPLSAGEAYYVRRAFGHDWLSGLIGWMVVFTGVVSAAAIAHGFVGYLRLFISIPSPLAMIGLIILLGAVAIWGIIESAMMAMLMTLIEIGGLLLVIYVAGNSLQRLPEVWHQMRFSLSMAGSSGVLAGAFIAFYAYIGFEDMVNIAEEIKHPEKTLPYAIFAALGIGTLLYVLVALVAILALPLEAFAQSEAPLALIFQLRGYPPSIIGMISLIAIVNGALVQIIMASRVMYGMAKQHNAPVLFATLYRRTQTPLIATLFVMAVIVMFALLFPIEMLAKITSAIILCIFIMMHLSLIAIKKRKEVQPNAVSYPILFPIAGAFLSALFLILQFL</sequence>
<dbReference type="RefSeq" id="WP_114834747.1">
    <property type="nucleotide sequence ID" value="NZ_LR699115.1"/>
</dbReference>
<evidence type="ECO:0000313" key="8">
    <source>
        <dbReference type="EMBL" id="RDI42068.1"/>
    </source>
</evidence>
<keyword evidence="5 6" id="KW-0472">Membrane</keyword>
<reference evidence="8 9" key="1">
    <citation type="submission" date="2018-07" db="EMBL/GenBank/DDBJ databases">
        <title>Genomic Encyclopedia of Type Strains, Phase IV (KMG-IV): sequencing the most valuable type-strain genomes for metagenomic binning, comparative biology and taxonomic classification.</title>
        <authorList>
            <person name="Goeker M."/>
        </authorList>
    </citation>
    <scope>NUCLEOTIDE SEQUENCE [LARGE SCALE GENOMIC DNA]</scope>
    <source>
        <strain evidence="8 9">DSM 16500</strain>
    </source>
</reference>
<keyword evidence="2" id="KW-0813">Transport</keyword>
<feature type="transmembrane region" description="Helical" evidence="6">
    <location>
        <begin position="383"/>
        <end position="404"/>
    </location>
</feature>
<comment type="subcellular location">
    <subcellularLocation>
        <location evidence="1">Membrane</location>
        <topology evidence="1">Multi-pass membrane protein</topology>
    </subcellularLocation>
</comment>
<dbReference type="GO" id="GO:0015171">
    <property type="term" value="F:amino acid transmembrane transporter activity"/>
    <property type="evidence" value="ECO:0007669"/>
    <property type="project" value="TreeGrafter"/>
</dbReference>
<dbReference type="EMBL" id="QQAX01000016">
    <property type="protein sequence ID" value="RDI42068.1"/>
    <property type="molecule type" value="Genomic_DNA"/>
</dbReference>
<dbReference type="OrthoDB" id="9804700at2"/>
<accession>A0A370GE44</accession>
<dbReference type="PIRSF" id="PIRSF006060">
    <property type="entry name" value="AA_transporter"/>
    <property type="match status" value="1"/>
</dbReference>
<dbReference type="PANTHER" id="PTHR43243:SF4">
    <property type="entry name" value="CATIONIC AMINO ACID TRANSPORTER 4"/>
    <property type="match status" value="1"/>
</dbReference>
<feature type="transmembrane region" description="Helical" evidence="6">
    <location>
        <begin position="191"/>
        <end position="209"/>
    </location>
</feature>
<evidence type="ECO:0000256" key="4">
    <source>
        <dbReference type="ARBA" id="ARBA00022989"/>
    </source>
</evidence>
<feature type="transmembrane region" description="Helical" evidence="6">
    <location>
        <begin position="15"/>
        <end position="37"/>
    </location>
</feature>
<keyword evidence="3 6" id="KW-0812">Transmembrane</keyword>
<feature type="transmembrane region" description="Helical" evidence="6">
    <location>
        <begin position="43"/>
        <end position="67"/>
    </location>
</feature>
<feature type="transmembrane region" description="Helical" evidence="6">
    <location>
        <begin position="230"/>
        <end position="254"/>
    </location>
</feature>
<evidence type="ECO:0000259" key="7">
    <source>
        <dbReference type="Pfam" id="PF00324"/>
    </source>
</evidence>
<feature type="domain" description="Amino acid permease/ SLC12A" evidence="7">
    <location>
        <begin position="20"/>
        <end position="403"/>
    </location>
</feature>
<dbReference type="Pfam" id="PF00324">
    <property type="entry name" value="AA_permease"/>
    <property type="match status" value="1"/>
</dbReference>
<evidence type="ECO:0000256" key="5">
    <source>
        <dbReference type="ARBA" id="ARBA00023136"/>
    </source>
</evidence>
<evidence type="ECO:0000256" key="1">
    <source>
        <dbReference type="ARBA" id="ARBA00004141"/>
    </source>
</evidence>
<proteinExistence type="predicted"/>
<evidence type="ECO:0000256" key="2">
    <source>
        <dbReference type="ARBA" id="ARBA00022448"/>
    </source>
</evidence>
<comment type="caution">
    <text evidence="8">The sequence shown here is derived from an EMBL/GenBank/DDBJ whole genome shotgun (WGS) entry which is preliminary data.</text>
</comment>
<evidence type="ECO:0000313" key="9">
    <source>
        <dbReference type="Proteomes" id="UP000254720"/>
    </source>
</evidence>
<feature type="transmembrane region" description="Helical" evidence="6">
    <location>
        <begin position="153"/>
        <end position="171"/>
    </location>
</feature>
<feature type="transmembrane region" description="Helical" evidence="6">
    <location>
        <begin position="91"/>
        <end position="115"/>
    </location>
</feature>
<feature type="transmembrane region" description="Helical" evidence="6">
    <location>
        <begin position="327"/>
        <end position="346"/>
    </location>
</feature>
<protein>
    <submittedName>
        <fullName evidence="8">Amino acid/polyamine/organocation transporter (APC superfamily)</fullName>
    </submittedName>
</protein>